<evidence type="ECO:0000313" key="2">
    <source>
        <dbReference type="Proteomes" id="UP000789920"/>
    </source>
</evidence>
<sequence length="358" mass="40994">MTTVLKKKTELPNVIFVKLHKEDLWKKTELKVEVTEPPKQTVSPETILGDASTVTQETDLMNFDDEVINNNIATPNTKINVEPSPSIIDILLCDPTFGSNNSKNNVTRTLRIHEHGKKALVEKSSEKERVKQSTVIEAKFHVGQGKFMDDNGAQVRTDYPRATTNTTIKKDVRDEILPVKSTKLVNYTTKPDSNVKPRKRKVYTFTELILYKYSPLTKETRCDFSPEATECNVLLDNKHNTENESNRLPGRRRNSDHNGRVYGESNLYMAPAFRKIYELPPDISFINELIVAQNRWIALVLEKELQKARCSLGKCMNTTSHIQAKDSSDENRVTQDLHDHETTRPRKAVRFLEINEND</sequence>
<gene>
    <name evidence="1" type="ORF">RPERSI_LOCUS14131</name>
</gene>
<comment type="caution">
    <text evidence="1">The sequence shown here is derived from an EMBL/GenBank/DDBJ whole genome shotgun (WGS) entry which is preliminary data.</text>
</comment>
<reference evidence="1" key="1">
    <citation type="submission" date="2021-06" db="EMBL/GenBank/DDBJ databases">
        <authorList>
            <person name="Kallberg Y."/>
            <person name="Tangrot J."/>
            <person name="Rosling A."/>
        </authorList>
    </citation>
    <scope>NUCLEOTIDE SEQUENCE</scope>
    <source>
        <strain evidence="1">MA461A</strain>
    </source>
</reference>
<dbReference type="EMBL" id="CAJVQC010032185">
    <property type="protein sequence ID" value="CAG8750446.1"/>
    <property type="molecule type" value="Genomic_DNA"/>
</dbReference>
<protein>
    <submittedName>
        <fullName evidence="1">4774_t:CDS:1</fullName>
    </submittedName>
</protein>
<accession>A0ACA9QIX7</accession>
<dbReference type="Proteomes" id="UP000789920">
    <property type="component" value="Unassembled WGS sequence"/>
</dbReference>
<organism evidence="1 2">
    <name type="scientific">Racocetra persica</name>
    <dbReference type="NCBI Taxonomy" id="160502"/>
    <lineage>
        <taxon>Eukaryota</taxon>
        <taxon>Fungi</taxon>
        <taxon>Fungi incertae sedis</taxon>
        <taxon>Mucoromycota</taxon>
        <taxon>Glomeromycotina</taxon>
        <taxon>Glomeromycetes</taxon>
        <taxon>Diversisporales</taxon>
        <taxon>Gigasporaceae</taxon>
        <taxon>Racocetra</taxon>
    </lineage>
</organism>
<name>A0ACA9QIX7_9GLOM</name>
<evidence type="ECO:0000313" key="1">
    <source>
        <dbReference type="EMBL" id="CAG8750446.1"/>
    </source>
</evidence>
<keyword evidence="2" id="KW-1185">Reference proteome</keyword>
<proteinExistence type="predicted"/>